<dbReference type="AlphaFoldDB" id="A0A518AH44"/>
<keyword evidence="2" id="KW-1185">Reference proteome</keyword>
<gene>
    <name evidence="1" type="ORF">Pan181_02120</name>
</gene>
<evidence type="ECO:0000313" key="2">
    <source>
        <dbReference type="Proteomes" id="UP000315750"/>
    </source>
</evidence>
<organism evidence="1 2">
    <name type="scientific">Aeoliella mucimassa</name>
    <dbReference type="NCBI Taxonomy" id="2527972"/>
    <lineage>
        <taxon>Bacteria</taxon>
        <taxon>Pseudomonadati</taxon>
        <taxon>Planctomycetota</taxon>
        <taxon>Planctomycetia</taxon>
        <taxon>Pirellulales</taxon>
        <taxon>Lacipirellulaceae</taxon>
        <taxon>Aeoliella</taxon>
    </lineage>
</organism>
<accession>A0A518AH44</accession>
<dbReference type="EMBL" id="CP036278">
    <property type="protein sequence ID" value="QDU54032.1"/>
    <property type="molecule type" value="Genomic_DNA"/>
</dbReference>
<dbReference type="KEGG" id="amuc:Pan181_02120"/>
<protein>
    <submittedName>
        <fullName evidence="1">Uncharacterized protein</fullName>
    </submittedName>
</protein>
<evidence type="ECO:0000313" key="1">
    <source>
        <dbReference type="EMBL" id="QDU54032.1"/>
    </source>
</evidence>
<dbReference type="RefSeq" id="WP_145245064.1">
    <property type="nucleotide sequence ID" value="NZ_CP036278.1"/>
</dbReference>
<proteinExistence type="predicted"/>
<reference evidence="1 2" key="1">
    <citation type="submission" date="2019-02" db="EMBL/GenBank/DDBJ databases">
        <title>Deep-cultivation of Planctomycetes and their phenomic and genomic characterization uncovers novel biology.</title>
        <authorList>
            <person name="Wiegand S."/>
            <person name="Jogler M."/>
            <person name="Boedeker C."/>
            <person name="Pinto D."/>
            <person name="Vollmers J."/>
            <person name="Rivas-Marin E."/>
            <person name="Kohn T."/>
            <person name="Peeters S.H."/>
            <person name="Heuer A."/>
            <person name="Rast P."/>
            <person name="Oberbeckmann S."/>
            <person name="Bunk B."/>
            <person name="Jeske O."/>
            <person name="Meyerdierks A."/>
            <person name="Storesund J.E."/>
            <person name="Kallscheuer N."/>
            <person name="Luecker S."/>
            <person name="Lage O.M."/>
            <person name="Pohl T."/>
            <person name="Merkel B.J."/>
            <person name="Hornburger P."/>
            <person name="Mueller R.-W."/>
            <person name="Bruemmer F."/>
            <person name="Labrenz M."/>
            <person name="Spormann A.M."/>
            <person name="Op den Camp H."/>
            <person name="Overmann J."/>
            <person name="Amann R."/>
            <person name="Jetten M.S.M."/>
            <person name="Mascher T."/>
            <person name="Medema M.H."/>
            <person name="Devos D.P."/>
            <person name="Kaster A.-K."/>
            <person name="Ovreas L."/>
            <person name="Rohde M."/>
            <person name="Galperin M.Y."/>
            <person name="Jogler C."/>
        </authorList>
    </citation>
    <scope>NUCLEOTIDE SEQUENCE [LARGE SCALE GENOMIC DNA]</scope>
    <source>
        <strain evidence="1 2">Pan181</strain>
    </source>
</reference>
<dbReference type="OrthoDB" id="215069at2"/>
<dbReference type="Proteomes" id="UP000315750">
    <property type="component" value="Chromosome"/>
</dbReference>
<sequence length="76" mass="8660">MPDKFDPYRERLVVESDTCWGADLPSVDAEQQQRVSLQLHEDPSQASQLDYVRTHTGFCRRITVTPADLERLGVQG</sequence>
<name>A0A518AH44_9BACT</name>